<dbReference type="EMBL" id="JANEYG010000101">
    <property type="protein sequence ID" value="KAJ8913118.1"/>
    <property type="molecule type" value="Genomic_DNA"/>
</dbReference>
<evidence type="ECO:0000313" key="1">
    <source>
        <dbReference type="EMBL" id="KAJ8913118.1"/>
    </source>
</evidence>
<reference evidence="1 2" key="1">
    <citation type="journal article" date="2023" name="Insect Mol. Biol.">
        <title>Genome sequencing provides insights into the evolution of gene families encoding plant cell wall-degrading enzymes in longhorned beetles.</title>
        <authorList>
            <person name="Shin N.R."/>
            <person name="Okamura Y."/>
            <person name="Kirsch R."/>
            <person name="Pauchet Y."/>
        </authorList>
    </citation>
    <scope>NUCLEOTIDE SEQUENCE [LARGE SCALE GENOMIC DNA]</scope>
    <source>
        <strain evidence="1">EAD_L_NR</strain>
    </source>
</reference>
<dbReference type="Proteomes" id="UP001159042">
    <property type="component" value="Unassembled WGS sequence"/>
</dbReference>
<sequence>MVFIFFYWAPIVKNTCTIEQQSHNKIIQYSRTMSGLSSRFHQYSFRYLIKIFMNLKLYLSTEDCLCIQANKGKTLAIMQRKQVNLKLQLGVTNH</sequence>
<keyword evidence="2" id="KW-1185">Reference proteome</keyword>
<accession>A0AAV8VG32</accession>
<comment type="caution">
    <text evidence="1">The sequence shown here is derived from an EMBL/GenBank/DDBJ whole genome shotgun (WGS) entry which is preliminary data.</text>
</comment>
<dbReference type="AlphaFoldDB" id="A0AAV8VG32"/>
<gene>
    <name evidence="1" type="ORF">NQ315_006036</name>
</gene>
<proteinExistence type="predicted"/>
<name>A0AAV8VG32_9CUCU</name>
<protein>
    <submittedName>
        <fullName evidence="1">Uncharacterized protein</fullName>
    </submittedName>
</protein>
<organism evidence="1 2">
    <name type="scientific">Exocentrus adspersus</name>
    <dbReference type="NCBI Taxonomy" id="1586481"/>
    <lineage>
        <taxon>Eukaryota</taxon>
        <taxon>Metazoa</taxon>
        <taxon>Ecdysozoa</taxon>
        <taxon>Arthropoda</taxon>
        <taxon>Hexapoda</taxon>
        <taxon>Insecta</taxon>
        <taxon>Pterygota</taxon>
        <taxon>Neoptera</taxon>
        <taxon>Endopterygota</taxon>
        <taxon>Coleoptera</taxon>
        <taxon>Polyphaga</taxon>
        <taxon>Cucujiformia</taxon>
        <taxon>Chrysomeloidea</taxon>
        <taxon>Cerambycidae</taxon>
        <taxon>Lamiinae</taxon>
        <taxon>Acanthocinini</taxon>
        <taxon>Exocentrus</taxon>
    </lineage>
</organism>
<evidence type="ECO:0000313" key="2">
    <source>
        <dbReference type="Proteomes" id="UP001159042"/>
    </source>
</evidence>